<dbReference type="OrthoDB" id="6433527at2759"/>
<reference evidence="1 2" key="1">
    <citation type="journal article" date="2019" name="Sci. Rep.">
        <title>Orb-weaving spider Araneus ventricosus genome elucidates the spidroin gene catalogue.</title>
        <authorList>
            <person name="Kono N."/>
            <person name="Nakamura H."/>
            <person name="Ohtoshi R."/>
            <person name="Moran D.A.P."/>
            <person name="Shinohara A."/>
            <person name="Yoshida Y."/>
            <person name="Fujiwara M."/>
            <person name="Mori M."/>
            <person name="Tomita M."/>
            <person name="Arakawa K."/>
        </authorList>
    </citation>
    <scope>NUCLEOTIDE SEQUENCE [LARGE SCALE GENOMIC DNA]</scope>
</reference>
<evidence type="ECO:0008006" key="3">
    <source>
        <dbReference type="Google" id="ProtNLM"/>
    </source>
</evidence>
<name>A0A4Y2DCP9_ARAVE</name>
<dbReference type="Proteomes" id="UP000499080">
    <property type="component" value="Unassembled WGS sequence"/>
</dbReference>
<comment type="caution">
    <text evidence="1">The sequence shown here is derived from an EMBL/GenBank/DDBJ whole genome shotgun (WGS) entry which is preliminary data.</text>
</comment>
<sequence>MIHFPSENSGNHASHLKLDAPAFVPKQSEETAKAISQSQFVATGIENGKPKNVLLNTIRALVKTKLLLLKISYRNELRLDVCWMSDLSLTIEKGKVDKITDLIPNKVINVDADVSEFVSLAEHSFNDPDKIDMLLDAEIFYELLRPGKIYVRNSQLLLQNTVFGYNSSGSVDQMEEESVYCGLILNDDLNKILKQFWEIESVDVECTGDTEASLCEDHFVRTHKRNKEGRYAVSMALSRDTSYILVVKSH</sequence>
<dbReference type="AlphaFoldDB" id="A0A4Y2DCP9"/>
<protein>
    <recommendedName>
        <fullName evidence="3">Peptidase aspartic putative domain-containing protein</fullName>
    </recommendedName>
</protein>
<evidence type="ECO:0000313" key="1">
    <source>
        <dbReference type="EMBL" id="GBM14572.1"/>
    </source>
</evidence>
<keyword evidence="2" id="KW-1185">Reference proteome</keyword>
<proteinExistence type="predicted"/>
<evidence type="ECO:0000313" key="2">
    <source>
        <dbReference type="Proteomes" id="UP000499080"/>
    </source>
</evidence>
<organism evidence="1 2">
    <name type="scientific">Araneus ventricosus</name>
    <name type="common">Orbweaver spider</name>
    <name type="synonym">Epeira ventricosa</name>
    <dbReference type="NCBI Taxonomy" id="182803"/>
    <lineage>
        <taxon>Eukaryota</taxon>
        <taxon>Metazoa</taxon>
        <taxon>Ecdysozoa</taxon>
        <taxon>Arthropoda</taxon>
        <taxon>Chelicerata</taxon>
        <taxon>Arachnida</taxon>
        <taxon>Araneae</taxon>
        <taxon>Araneomorphae</taxon>
        <taxon>Entelegynae</taxon>
        <taxon>Araneoidea</taxon>
        <taxon>Araneidae</taxon>
        <taxon>Araneus</taxon>
    </lineage>
</organism>
<gene>
    <name evidence="1" type="ORF">AVEN_34982_1</name>
</gene>
<dbReference type="EMBL" id="BGPR01000345">
    <property type="protein sequence ID" value="GBM14572.1"/>
    <property type="molecule type" value="Genomic_DNA"/>
</dbReference>
<accession>A0A4Y2DCP9</accession>